<accession>E4T716</accession>
<reference evidence="5 6" key="2">
    <citation type="journal article" date="2011" name="Stand. Genomic Sci.">
        <title>Complete genome sequence of Paludibacter propionicigenes type strain (WB4).</title>
        <authorList>
            <person name="Gronow S."/>
            <person name="Munk C."/>
            <person name="Lapidus A."/>
            <person name="Nolan M."/>
            <person name="Lucas S."/>
            <person name="Hammon N."/>
            <person name="Deshpande S."/>
            <person name="Cheng J.F."/>
            <person name="Tapia R."/>
            <person name="Han C."/>
            <person name="Goodwin L."/>
            <person name="Pitluck S."/>
            <person name="Liolios K."/>
            <person name="Ivanova N."/>
            <person name="Mavromatis K."/>
            <person name="Mikhailova N."/>
            <person name="Pati A."/>
            <person name="Chen A."/>
            <person name="Palaniappan K."/>
            <person name="Land M."/>
            <person name="Hauser L."/>
            <person name="Chang Y.J."/>
            <person name="Jeffries C.D."/>
            <person name="Brambilla E."/>
            <person name="Rohde M."/>
            <person name="Goker M."/>
            <person name="Detter J.C."/>
            <person name="Woyke T."/>
            <person name="Bristow J."/>
            <person name="Eisen J.A."/>
            <person name="Markowitz V."/>
            <person name="Hugenholtz P."/>
            <person name="Kyrpides N.C."/>
            <person name="Klenk H.P."/>
        </authorList>
    </citation>
    <scope>NUCLEOTIDE SEQUENCE [LARGE SCALE GENOMIC DNA]</scope>
    <source>
        <strain evidence="6">DSM 17365 / JCM 13257 / WB4</strain>
    </source>
</reference>
<evidence type="ECO:0000256" key="2">
    <source>
        <dbReference type="ARBA" id="ARBA00022857"/>
    </source>
</evidence>
<dbReference type="KEGG" id="ppn:Palpr_2377"/>
<dbReference type="Gene3D" id="3.40.430.10">
    <property type="entry name" value="Dihydrofolate Reductase, subunit A"/>
    <property type="match status" value="1"/>
</dbReference>
<evidence type="ECO:0000259" key="4">
    <source>
        <dbReference type="Pfam" id="PF01872"/>
    </source>
</evidence>
<dbReference type="OrthoDB" id="9800865at2"/>
<dbReference type="EMBL" id="CP002345">
    <property type="protein sequence ID" value="ADQ80510.1"/>
    <property type="molecule type" value="Genomic_DNA"/>
</dbReference>
<evidence type="ECO:0000313" key="6">
    <source>
        <dbReference type="Proteomes" id="UP000008718"/>
    </source>
</evidence>
<dbReference type="Pfam" id="PF01872">
    <property type="entry name" value="RibD_C"/>
    <property type="match status" value="1"/>
</dbReference>
<dbReference type="HOGENOM" id="CLU_073038_0_0_10"/>
<name>E4T716_PALPW</name>
<sequence>MNRPKVVLQVSSSIDGRISFMPNSTMFSPIDNSLKPFTLKDEDWKYFDKTVKSLHEIDFYLEGSNMLISDIDKIKELPEYSGNRELLYQDYLPEKIINREGRRTWTSVVDGRGRFRNGYKAYFDNPETYMIHLTSYNAPQEYLAFLQREEIPYIITGKEKVNLTESFDKLYNILNVKCILTTSGGKLAGALIRENLLDEINILFSPSIYGGFQTPILFNSPDIEVPKILPNKLRYIESHVFDSGSIWVRYEVIKK</sequence>
<dbReference type="RefSeq" id="WP_013445879.1">
    <property type="nucleotide sequence ID" value="NC_014734.1"/>
</dbReference>
<organism evidence="5 6">
    <name type="scientific">Paludibacter propionicigenes (strain DSM 17365 / JCM 13257 / WB4)</name>
    <dbReference type="NCBI Taxonomy" id="694427"/>
    <lineage>
        <taxon>Bacteria</taxon>
        <taxon>Pseudomonadati</taxon>
        <taxon>Bacteroidota</taxon>
        <taxon>Bacteroidia</taxon>
        <taxon>Bacteroidales</taxon>
        <taxon>Paludibacteraceae</taxon>
        <taxon>Paludibacter</taxon>
    </lineage>
</organism>
<feature type="domain" description="Bacterial bifunctional deaminase-reductase C-terminal" evidence="4">
    <location>
        <begin position="4"/>
        <end position="238"/>
    </location>
</feature>
<dbReference type="PANTHER" id="PTHR38011:SF7">
    <property type="entry name" value="2,5-DIAMINO-6-RIBOSYLAMINO-4(3H)-PYRIMIDINONE 5'-PHOSPHATE REDUCTASE"/>
    <property type="match status" value="1"/>
</dbReference>
<gene>
    <name evidence="5" type="ordered locus">Palpr_2377</name>
</gene>
<dbReference type="PANTHER" id="PTHR38011">
    <property type="entry name" value="DIHYDROFOLATE REDUCTASE FAMILY PROTEIN (AFU_ORTHOLOGUE AFUA_8G06820)"/>
    <property type="match status" value="1"/>
</dbReference>
<evidence type="ECO:0000256" key="3">
    <source>
        <dbReference type="ARBA" id="ARBA00023002"/>
    </source>
</evidence>
<dbReference type="GO" id="GO:0009231">
    <property type="term" value="P:riboflavin biosynthetic process"/>
    <property type="evidence" value="ECO:0007669"/>
    <property type="project" value="InterPro"/>
</dbReference>
<evidence type="ECO:0000313" key="5">
    <source>
        <dbReference type="EMBL" id="ADQ80510.1"/>
    </source>
</evidence>
<protein>
    <submittedName>
        <fullName evidence="5">Bifunctional deaminase-reductase domain protein</fullName>
    </submittedName>
</protein>
<dbReference type="Proteomes" id="UP000008718">
    <property type="component" value="Chromosome"/>
</dbReference>
<dbReference type="SUPFAM" id="SSF53597">
    <property type="entry name" value="Dihydrofolate reductase-like"/>
    <property type="match status" value="1"/>
</dbReference>
<keyword evidence="3" id="KW-0560">Oxidoreductase</keyword>
<keyword evidence="6" id="KW-1185">Reference proteome</keyword>
<dbReference type="AlphaFoldDB" id="E4T716"/>
<dbReference type="STRING" id="694427.Palpr_2377"/>
<dbReference type="InterPro" id="IPR024072">
    <property type="entry name" value="DHFR-like_dom_sf"/>
</dbReference>
<dbReference type="InterPro" id="IPR050765">
    <property type="entry name" value="Riboflavin_Biosynth_HTPR"/>
</dbReference>
<dbReference type="GO" id="GO:0008703">
    <property type="term" value="F:5-amino-6-(5-phosphoribosylamino)uracil reductase activity"/>
    <property type="evidence" value="ECO:0007669"/>
    <property type="project" value="InterPro"/>
</dbReference>
<comment type="pathway">
    <text evidence="1">Cofactor biosynthesis; riboflavin biosynthesis.</text>
</comment>
<proteinExistence type="predicted"/>
<keyword evidence="2" id="KW-0521">NADP</keyword>
<dbReference type="eggNOG" id="COG1985">
    <property type="taxonomic scope" value="Bacteria"/>
</dbReference>
<reference key="1">
    <citation type="submission" date="2010-11" db="EMBL/GenBank/DDBJ databases">
        <title>The complete genome of Paludibacter propionicigenes DSM 17365.</title>
        <authorList>
            <consortium name="US DOE Joint Genome Institute (JGI-PGF)"/>
            <person name="Lucas S."/>
            <person name="Copeland A."/>
            <person name="Lapidus A."/>
            <person name="Bruce D."/>
            <person name="Goodwin L."/>
            <person name="Pitluck S."/>
            <person name="Kyrpides N."/>
            <person name="Mavromatis K."/>
            <person name="Ivanova N."/>
            <person name="Munk A.C."/>
            <person name="Brettin T."/>
            <person name="Detter J.C."/>
            <person name="Han C."/>
            <person name="Tapia R."/>
            <person name="Land M."/>
            <person name="Hauser L."/>
            <person name="Markowitz V."/>
            <person name="Cheng J.-F."/>
            <person name="Hugenholtz P."/>
            <person name="Woyke T."/>
            <person name="Wu D."/>
            <person name="Gronow S."/>
            <person name="Wellnitz S."/>
            <person name="Brambilla E."/>
            <person name="Klenk H.-P."/>
            <person name="Eisen J.A."/>
        </authorList>
    </citation>
    <scope>NUCLEOTIDE SEQUENCE</scope>
    <source>
        <strain>WB4</strain>
    </source>
</reference>
<dbReference type="InterPro" id="IPR002734">
    <property type="entry name" value="RibDG_C"/>
</dbReference>
<evidence type="ECO:0000256" key="1">
    <source>
        <dbReference type="ARBA" id="ARBA00005104"/>
    </source>
</evidence>